<evidence type="ECO:0000259" key="3">
    <source>
        <dbReference type="Pfam" id="PF07423"/>
    </source>
</evidence>
<feature type="compositionally biased region" description="Polar residues" evidence="1">
    <location>
        <begin position="49"/>
        <end position="65"/>
    </location>
</feature>
<keyword evidence="2" id="KW-0472">Membrane</keyword>
<evidence type="ECO:0000256" key="1">
    <source>
        <dbReference type="SAM" id="MobiDB-lite"/>
    </source>
</evidence>
<accession>A0ABS4CTI5</accession>
<keyword evidence="2" id="KW-0812">Transmembrane</keyword>
<evidence type="ECO:0000313" key="5">
    <source>
        <dbReference type="Proteomes" id="UP000674416"/>
    </source>
</evidence>
<comment type="caution">
    <text evidence="4">The sequence shown here is derived from an EMBL/GenBank/DDBJ whole genome shotgun (WGS) entry which is preliminary data.</text>
</comment>
<feature type="domain" description="DUF1510" evidence="3">
    <location>
        <begin position="131"/>
        <end position="223"/>
    </location>
</feature>
<evidence type="ECO:0000313" key="4">
    <source>
        <dbReference type="EMBL" id="MBP1080889.1"/>
    </source>
</evidence>
<keyword evidence="5" id="KW-1185">Reference proteome</keyword>
<reference evidence="4 5" key="1">
    <citation type="submission" date="2021-01" db="EMBL/GenBank/DDBJ databases">
        <title>Genomic Encyclopedia of Type Strains, Phase IV (KMG-IV): sequencing the most valuable type-strain genomes for metagenomic binning, comparative biology and taxonomic classification.</title>
        <authorList>
            <person name="Goeker M."/>
        </authorList>
    </citation>
    <scope>NUCLEOTIDE SEQUENCE [LARGE SCALE GENOMIC DNA]</scope>
    <source>
        <strain evidence="4 5">DSM 103394</strain>
    </source>
</reference>
<feature type="compositionally biased region" description="Polar residues" evidence="1">
    <location>
        <begin position="121"/>
        <end position="132"/>
    </location>
</feature>
<proteinExistence type="predicted"/>
<dbReference type="Proteomes" id="UP000674416">
    <property type="component" value="Unassembled WGS sequence"/>
</dbReference>
<gene>
    <name evidence="4" type="ORF">JOC74_001377</name>
</gene>
<evidence type="ECO:0000256" key="2">
    <source>
        <dbReference type="SAM" id="Phobius"/>
    </source>
</evidence>
<feature type="compositionally biased region" description="Acidic residues" evidence="1">
    <location>
        <begin position="79"/>
        <end position="102"/>
    </location>
</feature>
<feature type="region of interest" description="Disordered" evidence="1">
    <location>
        <begin position="49"/>
        <end position="136"/>
    </location>
</feature>
<dbReference type="RefSeq" id="WP_225970349.1">
    <property type="nucleotide sequence ID" value="NZ_JAFDST010000001.1"/>
</dbReference>
<sequence>MYTKLEENRSSRYEKQDKRRKANFVLNILIGIVAILIVLVASQLLRNPPSNEQATTNQENESSAPASDDKNQSGGEDPGSNDDSNETANDQDDQADKDNDEGNSDKSDSDDPFAGAKVTEGGSSSDVEQTIVNPEWKAVGTEQTGDHVATYDDSSKDWAEMLKAMSYATGVSEDKMTVVWLGNNGGPQDAKGTIKDKESGEKYKVEITWEDGNGWKPTKVEKLKS</sequence>
<feature type="transmembrane region" description="Helical" evidence="2">
    <location>
        <begin position="21"/>
        <end position="45"/>
    </location>
</feature>
<dbReference type="Pfam" id="PF07423">
    <property type="entry name" value="DUF1510"/>
    <property type="match status" value="1"/>
</dbReference>
<organism evidence="4 5">
    <name type="scientific">Bacillus capparidis</name>
    <dbReference type="NCBI Taxonomy" id="1840411"/>
    <lineage>
        <taxon>Bacteria</taxon>
        <taxon>Bacillati</taxon>
        <taxon>Bacillota</taxon>
        <taxon>Bacilli</taxon>
        <taxon>Bacillales</taxon>
        <taxon>Bacillaceae</taxon>
        <taxon>Bacillus</taxon>
    </lineage>
</organism>
<keyword evidence="2" id="KW-1133">Transmembrane helix</keyword>
<dbReference type="InterPro" id="IPR009988">
    <property type="entry name" value="DUF1510"/>
</dbReference>
<dbReference type="EMBL" id="JAFDST010000001">
    <property type="protein sequence ID" value="MBP1080889.1"/>
    <property type="molecule type" value="Genomic_DNA"/>
</dbReference>
<name>A0ABS4CTI5_9BACI</name>
<protein>
    <submittedName>
        <fullName evidence="4">Cytoskeletal protein RodZ</fullName>
    </submittedName>
</protein>